<dbReference type="AlphaFoldDB" id="A0AAJ4RZY3"/>
<dbReference type="Proteomes" id="UP000286681">
    <property type="component" value="Unassembled WGS sequence"/>
</dbReference>
<comment type="caution">
    <text evidence="1">The sequence shown here is derived from an EMBL/GenBank/DDBJ whole genome shotgun (WGS) entry which is preliminary data.</text>
</comment>
<accession>A0AAJ4RZY3</accession>
<organism evidence="1 2">
    <name type="scientific">Sphingomonas koreensis</name>
    <dbReference type="NCBI Taxonomy" id="93064"/>
    <lineage>
        <taxon>Bacteria</taxon>
        <taxon>Pseudomonadati</taxon>
        <taxon>Pseudomonadota</taxon>
        <taxon>Alphaproteobacteria</taxon>
        <taxon>Sphingomonadales</taxon>
        <taxon>Sphingomonadaceae</taxon>
        <taxon>Sphingomonas</taxon>
    </lineage>
</organism>
<sequence length="108" mass="11349">MLSLLLALSVAGEPPKIVTLPKRARPAAVVRKRTARKAVRRALPQPASLCLTGSCSQSAAPGDRLTGVTTQEHSGKMDVVRSTGMPCGVQGAPVCPKKGQELLHTRID</sequence>
<reference evidence="1 2" key="1">
    <citation type="submission" date="2018-07" db="EMBL/GenBank/DDBJ databases">
        <title>Genomic and Epidemiologic Investigation of an Indolent Hospital Outbreak.</title>
        <authorList>
            <person name="Johnson R.C."/>
            <person name="Deming C."/>
            <person name="Conlan S."/>
            <person name="Zellmer C.J."/>
            <person name="Michelin A.V."/>
            <person name="Lee-Lin S."/>
            <person name="Thomas P.J."/>
            <person name="Park M."/>
            <person name="Weingarten R.A."/>
            <person name="Less J."/>
            <person name="Dekker J.P."/>
            <person name="Frank K.M."/>
            <person name="Musser K.A."/>
            <person name="Mcquiston J.R."/>
            <person name="Henderson D.K."/>
            <person name="Lau A.F."/>
            <person name="Palmore T.N."/>
            <person name="Segre J.A."/>
        </authorList>
    </citation>
    <scope>NUCLEOTIDE SEQUENCE [LARGE SCALE GENOMIC DNA]</scope>
    <source>
        <strain evidence="1 2">SK-NIH.Env10_0317</strain>
    </source>
</reference>
<dbReference type="RefSeq" id="WP_126000571.1">
    <property type="nucleotide sequence ID" value="NZ_QLJD01000018.1"/>
</dbReference>
<protein>
    <submittedName>
        <fullName evidence="1">Uncharacterized protein</fullName>
    </submittedName>
</protein>
<proteinExistence type="predicted"/>
<evidence type="ECO:0000313" key="2">
    <source>
        <dbReference type="Proteomes" id="UP000286681"/>
    </source>
</evidence>
<name>A0AAJ4RZY3_9SPHN</name>
<gene>
    <name evidence="1" type="ORF">CA257_19715</name>
</gene>
<evidence type="ECO:0000313" key="1">
    <source>
        <dbReference type="EMBL" id="RSU99388.1"/>
    </source>
</evidence>
<dbReference type="EMBL" id="QQWO01000022">
    <property type="protein sequence ID" value="RSU99388.1"/>
    <property type="molecule type" value="Genomic_DNA"/>
</dbReference>